<dbReference type="PANTHER" id="PTHR44942">
    <property type="entry name" value="METHYLTRANSF_11 DOMAIN-CONTAINING PROTEIN"/>
    <property type="match status" value="1"/>
</dbReference>
<evidence type="ECO:0000313" key="6">
    <source>
        <dbReference type="Proteomes" id="UP000520767"/>
    </source>
</evidence>
<keyword evidence="6" id="KW-1185">Reference proteome</keyword>
<feature type="domain" description="Methyltransferase type 11" evidence="4">
    <location>
        <begin position="39"/>
        <end position="127"/>
    </location>
</feature>
<dbReference type="Gene3D" id="3.40.50.150">
    <property type="entry name" value="Vaccinia Virus protein VP39"/>
    <property type="match status" value="1"/>
</dbReference>
<dbReference type="Pfam" id="PF08241">
    <property type="entry name" value="Methyltransf_11"/>
    <property type="match status" value="1"/>
</dbReference>
<keyword evidence="2 5" id="KW-0489">Methyltransferase</keyword>
<dbReference type="GO" id="GO:0032259">
    <property type="term" value="P:methylation"/>
    <property type="evidence" value="ECO:0007669"/>
    <property type="project" value="UniProtKB-KW"/>
</dbReference>
<dbReference type="CDD" id="cd02440">
    <property type="entry name" value="AdoMet_MTases"/>
    <property type="match status" value="1"/>
</dbReference>
<sequence>MADRARSFGSLAGDYAEHRPDYPADGIRWALGGVTGPVLDLAAGTGKLTSGLLALGLSVTAVEPDDAMRAELSRRFPQVAALPGAAEEIPLASGSVDAVLVGQAFHWFDQAAALDEIGRVLRPGGAVGLLWNAEDTSVEWMAGLMALAGTTAGISAPERTSMPTHALFSEPEVAMFPHVQRRTSDSLAETLSTHSRMIVIPVAERDAVLGRIRAYLSSRPETASGEFDAPLVTKVVRARRV</sequence>
<dbReference type="RefSeq" id="WP_184811332.1">
    <property type="nucleotide sequence ID" value="NZ_JACHJQ010000003.1"/>
</dbReference>
<dbReference type="InterPro" id="IPR029063">
    <property type="entry name" value="SAM-dependent_MTases_sf"/>
</dbReference>
<evidence type="ECO:0000259" key="4">
    <source>
        <dbReference type="Pfam" id="PF08241"/>
    </source>
</evidence>
<gene>
    <name evidence="5" type="ORF">FHR82_003449</name>
</gene>
<evidence type="ECO:0000313" key="5">
    <source>
        <dbReference type="EMBL" id="MBB4907229.1"/>
    </source>
</evidence>
<dbReference type="Proteomes" id="UP000520767">
    <property type="component" value="Unassembled WGS sequence"/>
</dbReference>
<accession>A0A7W7VEL1</accession>
<evidence type="ECO:0000256" key="3">
    <source>
        <dbReference type="ARBA" id="ARBA00022679"/>
    </source>
</evidence>
<protein>
    <submittedName>
        <fullName evidence="5">SAM-dependent methyltransferase</fullName>
    </submittedName>
</protein>
<evidence type="ECO:0000256" key="1">
    <source>
        <dbReference type="ARBA" id="ARBA00008361"/>
    </source>
</evidence>
<keyword evidence="3 5" id="KW-0808">Transferase</keyword>
<dbReference type="EMBL" id="JACHJQ010000003">
    <property type="protein sequence ID" value="MBB4907229.1"/>
    <property type="molecule type" value="Genomic_DNA"/>
</dbReference>
<name>A0A7W7VEL1_9PSEU</name>
<organism evidence="5 6">
    <name type="scientific">Actinophytocola algeriensis</name>
    <dbReference type="NCBI Taxonomy" id="1768010"/>
    <lineage>
        <taxon>Bacteria</taxon>
        <taxon>Bacillati</taxon>
        <taxon>Actinomycetota</taxon>
        <taxon>Actinomycetes</taxon>
        <taxon>Pseudonocardiales</taxon>
        <taxon>Pseudonocardiaceae</taxon>
    </lineage>
</organism>
<comment type="similarity">
    <text evidence="1">Belongs to the methyltransferase superfamily.</text>
</comment>
<dbReference type="GO" id="GO:0008757">
    <property type="term" value="F:S-adenosylmethionine-dependent methyltransferase activity"/>
    <property type="evidence" value="ECO:0007669"/>
    <property type="project" value="InterPro"/>
</dbReference>
<comment type="caution">
    <text evidence="5">The sequence shown here is derived from an EMBL/GenBank/DDBJ whole genome shotgun (WGS) entry which is preliminary data.</text>
</comment>
<dbReference type="SUPFAM" id="SSF53335">
    <property type="entry name" value="S-adenosyl-L-methionine-dependent methyltransferases"/>
    <property type="match status" value="1"/>
</dbReference>
<dbReference type="InterPro" id="IPR013216">
    <property type="entry name" value="Methyltransf_11"/>
</dbReference>
<proteinExistence type="inferred from homology"/>
<dbReference type="AlphaFoldDB" id="A0A7W7VEL1"/>
<dbReference type="InterPro" id="IPR051052">
    <property type="entry name" value="Diverse_substrate_MTase"/>
</dbReference>
<dbReference type="PANTHER" id="PTHR44942:SF4">
    <property type="entry name" value="METHYLTRANSFERASE TYPE 11 DOMAIN-CONTAINING PROTEIN"/>
    <property type="match status" value="1"/>
</dbReference>
<reference evidence="5 6" key="1">
    <citation type="submission" date="2020-08" db="EMBL/GenBank/DDBJ databases">
        <title>Genomic Encyclopedia of Type Strains, Phase III (KMG-III): the genomes of soil and plant-associated and newly described type strains.</title>
        <authorList>
            <person name="Whitman W."/>
        </authorList>
    </citation>
    <scope>NUCLEOTIDE SEQUENCE [LARGE SCALE GENOMIC DNA]</scope>
    <source>
        <strain evidence="5 6">CECT 8960</strain>
    </source>
</reference>
<evidence type="ECO:0000256" key="2">
    <source>
        <dbReference type="ARBA" id="ARBA00022603"/>
    </source>
</evidence>